<dbReference type="SMART" id="SM00882">
    <property type="entry name" value="CoA_trans"/>
    <property type="match status" value="1"/>
</dbReference>
<dbReference type="SUPFAM" id="SSF100950">
    <property type="entry name" value="NagB/RpiA/CoA transferase-like"/>
    <property type="match status" value="2"/>
</dbReference>
<dbReference type="STRING" id="87541.AWM71_00190"/>
<dbReference type="PANTHER" id="PTHR43293">
    <property type="entry name" value="ACETATE COA-TRANSFERASE YDIF"/>
    <property type="match status" value="1"/>
</dbReference>
<evidence type="ECO:0000256" key="4">
    <source>
        <dbReference type="PIRSR" id="PIRSR000858-1"/>
    </source>
</evidence>
<comment type="caution">
    <text evidence="5">The sequence shown here is derived from an EMBL/GenBank/DDBJ whole genome shotgun (WGS) entry which is preliminary data.</text>
</comment>
<organism evidence="5 6">
    <name type="scientific">Aerococcus christensenii</name>
    <dbReference type="NCBI Taxonomy" id="87541"/>
    <lineage>
        <taxon>Bacteria</taxon>
        <taxon>Bacillati</taxon>
        <taxon>Bacillota</taxon>
        <taxon>Bacilli</taxon>
        <taxon>Lactobacillales</taxon>
        <taxon>Aerococcaceae</taxon>
        <taxon>Aerococcus</taxon>
    </lineage>
</organism>
<dbReference type="PANTHER" id="PTHR43293:SF1">
    <property type="entry name" value="ACETATE COA-TRANSFERASE YDIF"/>
    <property type="match status" value="1"/>
</dbReference>
<keyword evidence="2 3" id="KW-0808">Transferase</keyword>
<evidence type="ECO:0000256" key="1">
    <source>
        <dbReference type="ARBA" id="ARBA00007154"/>
    </source>
</evidence>
<dbReference type="Proteomes" id="UP000070422">
    <property type="component" value="Unassembled WGS sequence"/>
</dbReference>
<feature type="active site" description="5-glutamyl coenzyme A thioester intermediate" evidence="4">
    <location>
        <position position="326"/>
    </location>
</feature>
<dbReference type="EMBL" id="LSCQ01000050">
    <property type="protein sequence ID" value="KXB36069.1"/>
    <property type="molecule type" value="Genomic_DNA"/>
</dbReference>
<proteinExistence type="inferred from homology"/>
<reference evidence="5 6" key="1">
    <citation type="submission" date="2016-01" db="EMBL/GenBank/DDBJ databases">
        <authorList>
            <person name="Oliw E.H."/>
        </authorList>
    </citation>
    <scope>NUCLEOTIDE SEQUENCE [LARGE SCALE GENOMIC DNA]</scope>
    <source>
        <strain evidence="5 6">KA00635</strain>
    </source>
</reference>
<sequence>MGKNKKVITRREVAELVKDNATLAMSTFGLSGLPEDLLVALEERYAEEGHPQNITAVWSSGIGNNQPGRGADHLVADGLVKRVIAGHVGSSPKMVEKVVNNEVEAYLFPQGVFTQLYRAIGSHKPYLTKVGLQTYVDPRLEGARATACTKEDLVELVEVNGEEWLQYPDLDIGVAFIRGTYADQKGNLTVEDEIGILEQLELALATKRKGGIVVAQIKAVVENNTLDPKAVLVPGGLIDYLEVCEEEEHHFQTMGTYYKAEFANKIHVPVGNKGPVKLSAKKVIGRRAAMELLPNSVINLGIGIPDMVAHVAAEEGVSDEYVTTLELGVWGGTPAGGLDFGSSLNAEAVLPMANQFDFYDGGGLGLSVLGIGQIDQYGNNNVTKFGPKVPGPGGFVNISQNTKNLVFVGTFTVGGKAHVEDGKLVIDNQGRGPKFVKEVEQVSFSGKYAAENDQHVLYVTERAVFDLHEGKVRLIEIAPGIDLKGDVLDKMDFEPEIAEDLKTMDAGLFQEEWGGLKAYLDAKK</sequence>
<accession>A0A133XYP3</accession>
<comment type="similarity">
    <text evidence="1 3">Belongs to the 3-oxoacid CoA-transferase family.</text>
</comment>
<gene>
    <name evidence="5" type="ORF">HMPREF3187_01087</name>
</gene>
<dbReference type="Gene3D" id="3.40.1080.10">
    <property type="entry name" value="Glutaconate Coenzyme A-transferase"/>
    <property type="match status" value="2"/>
</dbReference>
<dbReference type="InterPro" id="IPR037171">
    <property type="entry name" value="NagB/RpiA_transferase-like"/>
</dbReference>
<protein>
    <submittedName>
        <fullName evidence="5">CoA transferase</fullName>
    </submittedName>
</protein>
<evidence type="ECO:0000313" key="6">
    <source>
        <dbReference type="Proteomes" id="UP000070422"/>
    </source>
</evidence>
<dbReference type="PATRIC" id="fig|87541.4.peg.1076"/>
<dbReference type="GO" id="GO:0008410">
    <property type="term" value="F:CoA-transferase activity"/>
    <property type="evidence" value="ECO:0007669"/>
    <property type="project" value="InterPro"/>
</dbReference>
<dbReference type="OrthoDB" id="9805230at2"/>
<name>A0A133XYP3_9LACT</name>
<dbReference type="RefSeq" id="WP_060936936.1">
    <property type="nucleotide sequence ID" value="NZ_JASOZP010000022.1"/>
</dbReference>
<evidence type="ECO:0000256" key="3">
    <source>
        <dbReference type="PIRNR" id="PIRNR000858"/>
    </source>
</evidence>
<dbReference type="InterPro" id="IPR004165">
    <property type="entry name" value="CoA_trans_fam_I"/>
</dbReference>
<dbReference type="GO" id="GO:0046952">
    <property type="term" value="P:ketone body catabolic process"/>
    <property type="evidence" value="ECO:0007669"/>
    <property type="project" value="InterPro"/>
</dbReference>
<dbReference type="InterPro" id="IPR014388">
    <property type="entry name" value="3-oxoacid_CoA-transferase"/>
</dbReference>
<dbReference type="PIRSF" id="PIRSF000858">
    <property type="entry name" value="SCOT-t"/>
    <property type="match status" value="1"/>
</dbReference>
<evidence type="ECO:0000313" key="5">
    <source>
        <dbReference type="EMBL" id="KXB36069.1"/>
    </source>
</evidence>
<evidence type="ECO:0000256" key="2">
    <source>
        <dbReference type="ARBA" id="ARBA00022679"/>
    </source>
</evidence>
<dbReference type="Pfam" id="PF01144">
    <property type="entry name" value="CoA_trans"/>
    <property type="match status" value="1"/>
</dbReference>
<dbReference type="AlphaFoldDB" id="A0A133XYP3"/>